<comment type="caution">
    <text evidence="1">The sequence shown here is derived from an EMBL/GenBank/DDBJ whole genome shotgun (WGS) entry which is preliminary data.</text>
</comment>
<accession>A0A1R1PYP1</accession>
<organism evidence="1 2">
    <name type="scientific">Zancudomyces culisetae</name>
    <name type="common">Gut fungus</name>
    <name type="synonym">Smittium culisetae</name>
    <dbReference type="NCBI Taxonomy" id="1213189"/>
    <lineage>
        <taxon>Eukaryota</taxon>
        <taxon>Fungi</taxon>
        <taxon>Fungi incertae sedis</taxon>
        <taxon>Zoopagomycota</taxon>
        <taxon>Kickxellomycotina</taxon>
        <taxon>Harpellomycetes</taxon>
        <taxon>Harpellales</taxon>
        <taxon>Legeriomycetaceae</taxon>
        <taxon>Zancudomyces</taxon>
    </lineage>
</organism>
<evidence type="ECO:0000313" key="2">
    <source>
        <dbReference type="Proteomes" id="UP000188320"/>
    </source>
</evidence>
<protein>
    <submittedName>
        <fullName evidence="1">Uncharacterized protein</fullName>
    </submittedName>
</protein>
<reference evidence="2" key="1">
    <citation type="submission" date="2017-01" db="EMBL/GenBank/DDBJ databases">
        <authorList>
            <person name="Wang Y."/>
            <person name="White M."/>
            <person name="Kvist S."/>
            <person name="Moncalvo J.-M."/>
        </authorList>
    </citation>
    <scope>NUCLEOTIDE SEQUENCE [LARGE SCALE GENOMIC DNA]</scope>
    <source>
        <strain evidence="2">COL-18-3</strain>
    </source>
</reference>
<sequence length="166" mass="19257">MRNNILNHTCSTFTHDQHPLCSQLPQLLTFCIANLKDLLDSIVQNYLSQPYACFSLDRLLVLNLNIIESMFLCINSTRIESYLFPGSPNNPSIISIPRDILQRVLVVFKKFGELQYLSLTDGLKGSKTQVQTTCLFFKRDWEQYHQKISRSNNVRQFLWMANPRLG</sequence>
<proteinExistence type="predicted"/>
<name>A0A1R1PYP1_ZANCU</name>
<gene>
    <name evidence="1" type="ORF">AX774_g380</name>
</gene>
<dbReference type="AlphaFoldDB" id="A0A1R1PYP1"/>
<evidence type="ECO:0000313" key="1">
    <source>
        <dbReference type="EMBL" id="OMH86065.1"/>
    </source>
</evidence>
<dbReference type="EMBL" id="LSSK01000019">
    <property type="protein sequence ID" value="OMH86065.1"/>
    <property type="molecule type" value="Genomic_DNA"/>
</dbReference>
<dbReference type="Proteomes" id="UP000188320">
    <property type="component" value="Unassembled WGS sequence"/>
</dbReference>
<keyword evidence="2" id="KW-1185">Reference proteome</keyword>